<feature type="region of interest" description="Disordered" evidence="1">
    <location>
        <begin position="1"/>
        <end position="106"/>
    </location>
</feature>
<name>A0A1H3FN50_9ACTN</name>
<dbReference type="Proteomes" id="UP000242415">
    <property type="component" value="Unassembled WGS sequence"/>
</dbReference>
<dbReference type="AlphaFoldDB" id="A0A1H3FN50"/>
<dbReference type="STRING" id="405436.SAMN05444365_10184"/>
<dbReference type="OrthoDB" id="3400680at2"/>
<gene>
    <name evidence="2" type="ORF">SAMN05444365_10184</name>
</gene>
<reference evidence="3" key="1">
    <citation type="submission" date="2016-10" db="EMBL/GenBank/DDBJ databases">
        <authorList>
            <person name="Varghese N."/>
            <person name="Submissions S."/>
        </authorList>
    </citation>
    <scope>NUCLEOTIDE SEQUENCE [LARGE SCALE GENOMIC DNA]</scope>
    <source>
        <strain evidence="3">DSM 45245</strain>
    </source>
</reference>
<sequence length="106" mass="11581">MTDRDRAVARPLEETPEAAAAVDDESTVPQLQTGGQPDRDTPTLMSPQDTRGPIDNLRDVRTGADQSWDPEDLAVADGHDPTPRNVERARRELDRNGPAAIEKTVP</sequence>
<protein>
    <submittedName>
        <fullName evidence="2">Uncharacterized protein</fullName>
    </submittedName>
</protein>
<dbReference type="EMBL" id="FNPH01000001">
    <property type="protein sequence ID" value="SDX92227.1"/>
    <property type="molecule type" value="Genomic_DNA"/>
</dbReference>
<organism evidence="2 3">
    <name type="scientific">Micromonospora pattaloongensis</name>
    <dbReference type="NCBI Taxonomy" id="405436"/>
    <lineage>
        <taxon>Bacteria</taxon>
        <taxon>Bacillati</taxon>
        <taxon>Actinomycetota</taxon>
        <taxon>Actinomycetes</taxon>
        <taxon>Micromonosporales</taxon>
        <taxon>Micromonosporaceae</taxon>
        <taxon>Micromonospora</taxon>
    </lineage>
</organism>
<keyword evidence="3" id="KW-1185">Reference proteome</keyword>
<accession>A0A1H3FN50</accession>
<evidence type="ECO:0000313" key="3">
    <source>
        <dbReference type="Proteomes" id="UP000242415"/>
    </source>
</evidence>
<feature type="compositionally biased region" description="Basic and acidic residues" evidence="1">
    <location>
        <begin position="77"/>
        <end position="95"/>
    </location>
</feature>
<evidence type="ECO:0000256" key="1">
    <source>
        <dbReference type="SAM" id="MobiDB-lite"/>
    </source>
</evidence>
<proteinExistence type="predicted"/>
<feature type="compositionally biased region" description="Basic and acidic residues" evidence="1">
    <location>
        <begin position="1"/>
        <end position="13"/>
    </location>
</feature>
<evidence type="ECO:0000313" key="2">
    <source>
        <dbReference type="EMBL" id="SDX92227.1"/>
    </source>
</evidence>
<dbReference type="RefSeq" id="WP_091552270.1">
    <property type="nucleotide sequence ID" value="NZ_FNPH01000001.1"/>
</dbReference>